<dbReference type="GO" id="GO:0046872">
    <property type="term" value="F:metal ion binding"/>
    <property type="evidence" value="ECO:0007669"/>
    <property type="project" value="UniProtKB-KW"/>
</dbReference>
<dbReference type="Gene3D" id="3.40.50.460">
    <property type="entry name" value="Phosphofructokinase domain"/>
    <property type="match status" value="1"/>
</dbReference>
<dbReference type="GO" id="GO:0003872">
    <property type="term" value="F:6-phosphofructokinase activity"/>
    <property type="evidence" value="ECO:0007669"/>
    <property type="project" value="UniProtKB-EC"/>
</dbReference>
<keyword evidence="6" id="KW-0418">Kinase</keyword>
<comment type="catalytic activity">
    <reaction evidence="9">
        <text>beta-D-fructose 6-phosphate + ATP = beta-D-fructose 1,6-bisphosphate + ADP + H(+)</text>
        <dbReference type="Rhea" id="RHEA:16109"/>
        <dbReference type="ChEBI" id="CHEBI:15378"/>
        <dbReference type="ChEBI" id="CHEBI:30616"/>
        <dbReference type="ChEBI" id="CHEBI:32966"/>
        <dbReference type="ChEBI" id="CHEBI:57634"/>
        <dbReference type="ChEBI" id="CHEBI:456216"/>
        <dbReference type="EC" id="2.7.1.11"/>
    </reaction>
</comment>
<dbReference type="GO" id="GO:0042802">
    <property type="term" value="F:identical protein binding"/>
    <property type="evidence" value="ECO:0007669"/>
    <property type="project" value="TreeGrafter"/>
</dbReference>
<proteinExistence type="predicted"/>
<keyword evidence="3" id="KW-0963">Cytoplasm</keyword>
<evidence type="ECO:0000256" key="6">
    <source>
        <dbReference type="ARBA" id="ARBA00022777"/>
    </source>
</evidence>
<keyword evidence="12" id="KW-1185">Reference proteome</keyword>
<dbReference type="PANTHER" id="PTHR13697:SF52">
    <property type="entry name" value="ATP-DEPENDENT 6-PHOSPHOFRUCTOKINASE 3"/>
    <property type="match status" value="1"/>
</dbReference>
<dbReference type="GO" id="GO:0061621">
    <property type="term" value="P:canonical glycolysis"/>
    <property type="evidence" value="ECO:0007669"/>
    <property type="project" value="TreeGrafter"/>
</dbReference>
<evidence type="ECO:0000256" key="4">
    <source>
        <dbReference type="ARBA" id="ARBA00022679"/>
    </source>
</evidence>
<gene>
    <name evidence="11" type="ORF">GBAR_LOCUS4710</name>
</gene>
<dbReference type="PANTHER" id="PTHR13697">
    <property type="entry name" value="PHOSPHOFRUCTOKINASE"/>
    <property type="match status" value="1"/>
</dbReference>
<dbReference type="Gene3D" id="3.40.50.450">
    <property type="match status" value="1"/>
</dbReference>
<keyword evidence="5" id="KW-0479">Metal-binding</keyword>
<dbReference type="PRINTS" id="PR00476">
    <property type="entry name" value="PHFRCTKINASE"/>
</dbReference>
<evidence type="ECO:0000256" key="1">
    <source>
        <dbReference type="ARBA" id="ARBA00001946"/>
    </source>
</evidence>
<dbReference type="GO" id="GO:0005945">
    <property type="term" value="C:6-phosphofructokinase complex"/>
    <property type="evidence" value="ECO:0007669"/>
    <property type="project" value="TreeGrafter"/>
</dbReference>
<feature type="domain" description="Phosphofructokinase" evidence="10">
    <location>
        <begin position="2"/>
        <end position="307"/>
    </location>
</feature>
<keyword evidence="8" id="KW-0324">Glycolysis</keyword>
<dbReference type="GO" id="GO:0070095">
    <property type="term" value="F:fructose-6-phosphate binding"/>
    <property type="evidence" value="ECO:0007669"/>
    <property type="project" value="TreeGrafter"/>
</dbReference>
<dbReference type="GO" id="GO:0005524">
    <property type="term" value="F:ATP binding"/>
    <property type="evidence" value="ECO:0007669"/>
    <property type="project" value="TreeGrafter"/>
</dbReference>
<comment type="caution">
    <text evidence="11">The sequence shown here is derived from an EMBL/GenBank/DDBJ whole genome shotgun (WGS) entry which is preliminary data.</text>
</comment>
<evidence type="ECO:0000313" key="12">
    <source>
        <dbReference type="Proteomes" id="UP001174909"/>
    </source>
</evidence>
<dbReference type="SUPFAM" id="SSF53784">
    <property type="entry name" value="Phosphofructokinase"/>
    <property type="match status" value="1"/>
</dbReference>
<dbReference type="Pfam" id="PF00365">
    <property type="entry name" value="PFK"/>
    <property type="match status" value="1"/>
</dbReference>
<name>A0AA35R978_GEOBA</name>
<dbReference type="GO" id="GO:0016208">
    <property type="term" value="F:AMP binding"/>
    <property type="evidence" value="ECO:0007669"/>
    <property type="project" value="TreeGrafter"/>
</dbReference>
<comment type="cofactor">
    <cofactor evidence="1">
        <name>Mg(2+)</name>
        <dbReference type="ChEBI" id="CHEBI:18420"/>
    </cofactor>
</comment>
<dbReference type="GO" id="GO:0048029">
    <property type="term" value="F:monosaccharide binding"/>
    <property type="evidence" value="ECO:0007669"/>
    <property type="project" value="TreeGrafter"/>
</dbReference>
<comment type="pathway">
    <text evidence="2">Carbohydrate degradation; glycolysis; D-glyceraldehyde 3-phosphate and glycerone phosphate from D-glucose: step 3/4.</text>
</comment>
<evidence type="ECO:0000256" key="2">
    <source>
        <dbReference type="ARBA" id="ARBA00004679"/>
    </source>
</evidence>
<dbReference type="Proteomes" id="UP001174909">
    <property type="component" value="Unassembled WGS sequence"/>
</dbReference>
<dbReference type="InterPro" id="IPR022953">
    <property type="entry name" value="ATP_PFK"/>
</dbReference>
<dbReference type="AlphaFoldDB" id="A0AA35R978"/>
<organism evidence="11 12">
    <name type="scientific">Geodia barretti</name>
    <name type="common">Barrett's horny sponge</name>
    <dbReference type="NCBI Taxonomy" id="519541"/>
    <lineage>
        <taxon>Eukaryota</taxon>
        <taxon>Metazoa</taxon>
        <taxon>Porifera</taxon>
        <taxon>Demospongiae</taxon>
        <taxon>Heteroscleromorpha</taxon>
        <taxon>Tetractinellida</taxon>
        <taxon>Astrophorina</taxon>
        <taxon>Geodiidae</taxon>
        <taxon>Geodia</taxon>
    </lineage>
</organism>
<keyword evidence="7" id="KW-0460">Magnesium</keyword>
<dbReference type="GO" id="GO:0006002">
    <property type="term" value="P:fructose 6-phosphate metabolic process"/>
    <property type="evidence" value="ECO:0007669"/>
    <property type="project" value="InterPro"/>
</dbReference>
<dbReference type="GO" id="GO:0030388">
    <property type="term" value="P:fructose 1,6-bisphosphate metabolic process"/>
    <property type="evidence" value="ECO:0007669"/>
    <property type="project" value="TreeGrafter"/>
</dbReference>
<dbReference type="EMBL" id="CASHTH010000686">
    <property type="protein sequence ID" value="CAI8006421.1"/>
    <property type="molecule type" value="Genomic_DNA"/>
</dbReference>
<evidence type="ECO:0000256" key="9">
    <source>
        <dbReference type="ARBA" id="ARBA00048070"/>
    </source>
</evidence>
<sequence>MAEARGVRAWIIPNGYAGLYNLEQLTELTALDADRRDAIDCTKAGSVAGHSRIKIAAIPDEKRYERIIAGLRRFSIDGLVIAGGDDTGSVVVDLAGRGIPVVHAPKTIDLDLQTYSVGGDTAVNRIARFVDDLKSTGRSHNRVMITEAFGRYAGHVALRGGVAADADCILLPEIPVDFDVVHEHLKRRLVGRLRAAGGFSATYTVVVAEGMTTADGGTVTDDSVAADAFGHRKLAGAGRYVRDQIQSRLDDDREIHQAMRELGMYVPGLHEAPEAREVVPAHLVRAGTTSAFDVGFGKQIGAGAVLLLLGGISGATPVRGDGGLFRPAAAAL</sequence>
<dbReference type="InterPro" id="IPR000023">
    <property type="entry name" value="Phosphofructokinase_dom"/>
</dbReference>
<reference evidence="11" key="1">
    <citation type="submission" date="2023-03" db="EMBL/GenBank/DDBJ databases">
        <authorList>
            <person name="Steffen K."/>
            <person name="Cardenas P."/>
        </authorList>
    </citation>
    <scope>NUCLEOTIDE SEQUENCE</scope>
</reference>
<evidence type="ECO:0000256" key="5">
    <source>
        <dbReference type="ARBA" id="ARBA00022723"/>
    </source>
</evidence>
<evidence type="ECO:0000259" key="10">
    <source>
        <dbReference type="Pfam" id="PF00365"/>
    </source>
</evidence>
<keyword evidence="4" id="KW-0808">Transferase</keyword>
<dbReference type="InterPro" id="IPR035966">
    <property type="entry name" value="PKF_sf"/>
</dbReference>
<evidence type="ECO:0000256" key="8">
    <source>
        <dbReference type="ARBA" id="ARBA00023152"/>
    </source>
</evidence>
<protein>
    <submittedName>
        <fullName evidence="11">Pyrophosphate--fructose 6-phosphate 1-phosphotransferase</fullName>
    </submittedName>
</protein>
<evidence type="ECO:0000256" key="3">
    <source>
        <dbReference type="ARBA" id="ARBA00022490"/>
    </source>
</evidence>
<evidence type="ECO:0000313" key="11">
    <source>
        <dbReference type="EMBL" id="CAI8006421.1"/>
    </source>
</evidence>
<evidence type="ECO:0000256" key="7">
    <source>
        <dbReference type="ARBA" id="ARBA00022842"/>
    </source>
</evidence>
<accession>A0AA35R978</accession>